<accession>A0A645JLK6</accession>
<dbReference type="SUPFAM" id="SSF51726">
    <property type="entry name" value="UROD/MetE-like"/>
    <property type="match status" value="1"/>
</dbReference>
<dbReference type="InterPro" id="IPR038071">
    <property type="entry name" value="UROD/MetE-like_sf"/>
</dbReference>
<dbReference type="GO" id="GO:0006779">
    <property type="term" value="P:porphyrin-containing compound biosynthetic process"/>
    <property type="evidence" value="ECO:0007669"/>
    <property type="project" value="InterPro"/>
</dbReference>
<reference evidence="2" key="1">
    <citation type="submission" date="2019-08" db="EMBL/GenBank/DDBJ databases">
        <authorList>
            <person name="Kucharzyk K."/>
            <person name="Murdoch R.W."/>
            <person name="Higgins S."/>
            <person name="Loffler F."/>
        </authorList>
    </citation>
    <scope>NUCLEOTIDE SEQUENCE</scope>
</reference>
<gene>
    <name evidence="2" type="ORF">SDC9_211923</name>
</gene>
<dbReference type="GO" id="GO:0004853">
    <property type="term" value="F:uroporphyrinogen decarboxylase activity"/>
    <property type="evidence" value="ECO:0007669"/>
    <property type="project" value="InterPro"/>
</dbReference>
<dbReference type="InterPro" id="IPR000257">
    <property type="entry name" value="Uroporphyrinogen_deCOase"/>
</dbReference>
<feature type="domain" description="Uroporphyrinogen decarboxylase (URO-D)" evidence="1">
    <location>
        <begin position="14"/>
        <end position="147"/>
    </location>
</feature>
<comment type="caution">
    <text evidence="2">The sequence shown here is derived from an EMBL/GenBank/DDBJ whole genome shotgun (WGS) entry which is preliminary data.</text>
</comment>
<name>A0A645JLK6_9ZZZZ</name>
<evidence type="ECO:0000259" key="1">
    <source>
        <dbReference type="Pfam" id="PF01208"/>
    </source>
</evidence>
<evidence type="ECO:0000313" key="2">
    <source>
        <dbReference type="EMBL" id="MPN64152.1"/>
    </source>
</evidence>
<dbReference type="Gene3D" id="3.20.20.210">
    <property type="match status" value="1"/>
</dbReference>
<proteinExistence type="predicted"/>
<organism evidence="2">
    <name type="scientific">bioreactor metagenome</name>
    <dbReference type="NCBI Taxonomy" id="1076179"/>
    <lineage>
        <taxon>unclassified sequences</taxon>
        <taxon>metagenomes</taxon>
        <taxon>ecological metagenomes</taxon>
    </lineage>
</organism>
<dbReference type="AlphaFoldDB" id="A0A645JLK6"/>
<sequence>MTFGEDMSYNLGPMLSKPCYDEFILPYYITLVPLIKAGGTKVLIDTDGNVEPLIPWFLEGGIEGILPLERMAGVDVNRIRERYPSLIMIGGYDKTVMHRGEAAMRAEFERLLPVIRSGGYIPAVDHQTPPEVSVDDYRLYVRLLREYAQKAARRE</sequence>
<protein>
    <recommendedName>
        <fullName evidence="1">Uroporphyrinogen decarboxylase (URO-D) domain-containing protein</fullName>
    </recommendedName>
</protein>
<dbReference type="EMBL" id="VSSQ01144627">
    <property type="protein sequence ID" value="MPN64152.1"/>
    <property type="molecule type" value="Genomic_DNA"/>
</dbReference>
<dbReference type="Pfam" id="PF01208">
    <property type="entry name" value="URO-D"/>
    <property type="match status" value="1"/>
</dbReference>